<proteinExistence type="predicted"/>
<feature type="transmembrane region" description="Helical" evidence="1">
    <location>
        <begin position="38"/>
        <end position="63"/>
    </location>
</feature>
<reference evidence="2 3" key="1">
    <citation type="journal article" date="2013" name="Genome Announc.">
        <title>Draft Genome Sequence of Sphingobium lactosutens Strain DS20T, Isolated from a Hexachlorocyclohexane Dumpsite.</title>
        <authorList>
            <person name="Kumar R."/>
            <person name="Dwivedi V."/>
            <person name="Negi V."/>
            <person name="Khurana J.P."/>
            <person name="Lal R."/>
        </authorList>
    </citation>
    <scope>NUCLEOTIDE SEQUENCE [LARGE SCALE GENOMIC DNA]</scope>
    <source>
        <strain evidence="2 3">DS20</strain>
    </source>
</reference>
<dbReference type="AlphaFoldDB" id="T0H7R7"/>
<gene>
    <name evidence="2" type="ORF">RLDS_19455</name>
</gene>
<dbReference type="Proteomes" id="UP000015531">
    <property type="component" value="Unassembled WGS sequence"/>
</dbReference>
<organism evidence="2 3">
    <name type="scientific">Sphingobium lactosutens DS20</name>
    <dbReference type="NCBI Taxonomy" id="1331060"/>
    <lineage>
        <taxon>Bacteria</taxon>
        <taxon>Pseudomonadati</taxon>
        <taxon>Pseudomonadota</taxon>
        <taxon>Alphaproteobacteria</taxon>
        <taxon>Sphingomonadales</taxon>
        <taxon>Sphingomonadaceae</taxon>
        <taxon>Sphingobium</taxon>
    </lineage>
</organism>
<name>T0H7R7_9SPHN</name>
<protein>
    <submittedName>
        <fullName evidence="2">Uncharacterized protein</fullName>
    </submittedName>
</protein>
<feature type="transmembrane region" description="Helical" evidence="1">
    <location>
        <begin position="69"/>
        <end position="87"/>
    </location>
</feature>
<dbReference type="RefSeq" id="WP_021227442.1">
    <property type="nucleotide sequence ID" value="NZ_ATDP01000103.1"/>
</dbReference>
<keyword evidence="3" id="KW-1185">Reference proteome</keyword>
<keyword evidence="1" id="KW-0472">Membrane</keyword>
<dbReference type="PATRIC" id="fig|1331060.3.peg.3758"/>
<evidence type="ECO:0000313" key="2">
    <source>
        <dbReference type="EMBL" id="EQB12326.1"/>
    </source>
</evidence>
<comment type="caution">
    <text evidence="2">The sequence shown here is derived from an EMBL/GenBank/DDBJ whole genome shotgun (WGS) entry which is preliminary data.</text>
</comment>
<keyword evidence="1" id="KW-1133">Transmembrane helix</keyword>
<evidence type="ECO:0000313" key="3">
    <source>
        <dbReference type="Proteomes" id="UP000015531"/>
    </source>
</evidence>
<dbReference type="EMBL" id="ATDP01000103">
    <property type="protein sequence ID" value="EQB12326.1"/>
    <property type="molecule type" value="Genomic_DNA"/>
</dbReference>
<keyword evidence="1" id="KW-0812">Transmembrane</keyword>
<accession>T0H7R7</accession>
<sequence length="95" mass="10418">MFQNLKDRIKKVISALKPLADNDGIATGIMRWVRPCAFFLLVALFVVGWFNTATLLAYAGALAAFPQDFWNVVFIILGSIAGSKGMADIGKLIKR</sequence>
<evidence type="ECO:0000256" key="1">
    <source>
        <dbReference type="SAM" id="Phobius"/>
    </source>
</evidence>